<evidence type="ECO:0000256" key="6">
    <source>
        <dbReference type="ARBA" id="ARBA00022989"/>
    </source>
</evidence>
<reference evidence="10 11" key="1">
    <citation type="submission" date="2019-02" db="EMBL/GenBank/DDBJ databases">
        <title>Draft genome sequences of novel Actinobacteria.</title>
        <authorList>
            <person name="Sahin N."/>
            <person name="Ay H."/>
            <person name="Saygin H."/>
        </authorList>
    </citation>
    <scope>NUCLEOTIDE SEQUENCE [LARGE SCALE GENOMIC DNA]</scope>
    <source>
        <strain evidence="10 11">8K307</strain>
    </source>
</reference>
<gene>
    <name evidence="10" type="ORF">E1262_24960</name>
</gene>
<evidence type="ECO:0000313" key="11">
    <source>
        <dbReference type="Proteomes" id="UP000295217"/>
    </source>
</evidence>
<feature type="transmembrane region" description="Helical" evidence="9">
    <location>
        <begin position="295"/>
        <end position="314"/>
    </location>
</feature>
<evidence type="ECO:0000256" key="3">
    <source>
        <dbReference type="ARBA" id="ARBA00022475"/>
    </source>
</evidence>
<feature type="transmembrane region" description="Helical" evidence="9">
    <location>
        <begin position="114"/>
        <end position="135"/>
    </location>
</feature>
<name>A0A4R5A3H5_9ACTN</name>
<dbReference type="PANTHER" id="PTHR32196:SF71">
    <property type="entry name" value="AUTOINDUCER 2 IMPORT SYSTEM PERMEASE PROTEIN LSRD"/>
    <property type="match status" value="1"/>
</dbReference>
<keyword evidence="4" id="KW-0997">Cell inner membrane</keyword>
<protein>
    <recommendedName>
        <fullName evidence="8">Autoinducer 2 import system permease protein LsrD</fullName>
    </recommendedName>
</protein>
<dbReference type="GO" id="GO:0022857">
    <property type="term" value="F:transmembrane transporter activity"/>
    <property type="evidence" value="ECO:0007669"/>
    <property type="project" value="InterPro"/>
</dbReference>
<dbReference type="CDD" id="cd06579">
    <property type="entry name" value="TM_PBP1_transp_AraH_like"/>
    <property type="match status" value="1"/>
</dbReference>
<accession>A0A4R5A3H5</accession>
<dbReference type="PANTHER" id="PTHR32196">
    <property type="entry name" value="ABC TRANSPORTER PERMEASE PROTEIN YPHD-RELATED-RELATED"/>
    <property type="match status" value="1"/>
</dbReference>
<keyword evidence="3" id="KW-1003">Cell membrane</keyword>
<evidence type="ECO:0000313" key="10">
    <source>
        <dbReference type="EMBL" id="TDD65560.1"/>
    </source>
</evidence>
<feature type="transmembrane region" description="Helical" evidence="9">
    <location>
        <begin position="142"/>
        <end position="160"/>
    </location>
</feature>
<evidence type="ECO:0000256" key="7">
    <source>
        <dbReference type="ARBA" id="ARBA00023136"/>
    </source>
</evidence>
<feature type="transmembrane region" description="Helical" evidence="9">
    <location>
        <begin position="241"/>
        <end position="263"/>
    </location>
</feature>
<feature type="transmembrane region" description="Helical" evidence="9">
    <location>
        <begin position="26"/>
        <end position="51"/>
    </location>
</feature>
<keyword evidence="5 9" id="KW-0812">Transmembrane</keyword>
<dbReference type="RefSeq" id="WP_132106740.1">
    <property type="nucleotide sequence ID" value="NZ_SMLB01000050.1"/>
</dbReference>
<dbReference type="EMBL" id="SMLB01000050">
    <property type="protein sequence ID" value="TDD65560.1"/>
    <property type="molecule type" value="Genomic_DNA"/>
</dbReference>
<evidence type="ECO:0000256" key="1">
    <source>
        <dbReference type="ARBA" id="ARBA00004651"/>
    </source>
</evidence>
<keyword evidence="11" id="KW-1185">Reference proteome</keyword>
<feature type="transmembrane region" description="Helical" evidence="9">
    <location>
        <begin position="180"/>
        <end position="210"/>
    </location>
</feature>
<dbReference type="Pfam" id="PF02653">
    <property type="entry name" value="BPD_transp_2"/>
    <property type="match status" value="1"/>
</dbReference>
<dbReference type="OrthoDB" id="9808136at2"/>
<evidence type="ECO:0000256" key="5">
    <source>
        <dbReference type="ARBA" id="ARBA00022692"/>
    </source>
</evidence>
<feature type="transmembrane region" description="Helical" evidence="9">
    <location>
        <begin position="63"/>
        <end position="82"/>
    </location>
</feature>
<evidence type="ECO:0000256" key="2">
    <source>
        <dbReference type="ARBA" id="ARBA00022448"/>
    </source>
</evidence>
<dbReference type="AlphaFoldDB" id="A0A4R5A3H5"/>
<proteinExistence type="predicted"/>
<keyword evidence="6 9" id="KW-1133">Transmembrane helix</keyword>
<keyword evidence="2" id="KW-0813">Transport</keyword>
<organism evidence="10 11">
    <name type="scientific">Jiangella aurantiaca</name>
    <dbReference type="NCBI Taxonomy" id="2530373"/>
    <lineage>
        <taxon>Bacteria</taxon>
        <taxon>Bacillati</taxon>
        <taxon>Actinomycetota</taxon>
        <taxon>Actinomycetes</taxon>
        <taxon>Jiangellales</taxon>
        <taxon>Jiangellaceae</taxon>
        <taxon>Jiangella</taxon>
    </lineage>
</organism>
<evidence type="ECO:0000256" key="9">
    <source>
        <dbReference type="SAM" id="Phobius"/>
    </source>
</evidence>
<dbReference type="GO" id="GO:0005886">
    <property type="term" value="C:plasma membrane"/>
    <property type="evidence" value="ECO:0007669"/>
    <property type="project" value="UniProtKB-SubCell"/>
</dbReference>
<comment type="caution">
    <text evidence="10">The sequence shown here is derived from an EMBL/GenBank/DDBJ whole genome shotgun (WGS) entry which is preliminary data.</text>
</comment>
<dbReference type="InterPro" id="IPR001851">
    <property type="entry name" value="ABC_transp_permease"/>
</dbReference>
<evidence type="ECO:0000256" key="4">
    <source>
        <dbReference type="ARBA" id="ARBA00022519"/>
    </source>
</evidence>
<comment type="subcellular location">
    <subcellularLocation>
        <location evidence="1">Cell membrane</location>
        <topology evidence="1">Multi-pass membrane protein</topology>
    </subcellularLocation>
</comment>
<sequence length="349" mass="36038">MSDLRTRPRELKAGVRRRAARAGIRVLDSAGGLGGAIVILALLMLVFAVLAPAFLSFDNLVNVLRQHAVLLILAVGQTLVIISRGIDLSVAATAALAGSVMGVAYAHYGLPQGVAILLGLMSGFAVGALNGLVITRWRVPDIIATLGTLTAVRGVALLVTGGQPVPDFTQVVEGRRMPPVITVLGAGSYYGIPLIIVVAVVCCAVGAFILSRTKLGRSIVAVGGNQEAAHVSGISVNRTKFLVYLISGGLAAVGGMMLSGRLASANAHMANLMELSTIAAVVIGGTALFGGEGRVSGTIIGVFIIGLLANGLNILGLADFWQRVATGLIIILVVALDQWRRRVTIRDTS</sequence>
<feature type="transmembrane region" description="Helical" evidence="9">
    <location>
        <begin position="89"/>
        <end position="108"/>
    </location>
</feature>
<keyword evidence="7 9" id="KW-0472">Membrane</keyword>
<evidence type="ECO:0000256" key="8">
    <source>
        <dbReference type="ARBA" id="ARBA00039381"/>
    </source>
</evidence>
<dbReference type="Proteomes" id="UP000295217">
    <property type="component" value="Unassembled WGS sequence"/>
</dbReference>